<evidence type="ECO:0000256" key="1">
    <source>
        <dbReference type="SAM" id="SignalP"/>
    </source>
</evidence>
<dbReference type="EMBL" id="JBBUTH010000008">
    <property type="protein sequence ID" value="MEK8051937.1"/>
    <property type="molecule type" value="Genomic_DNA"/>
</dbReference>
<evidence type="ECO:0000313" key="3">
    <source>
        <dbReference type="Proteomes" id="UP001365405"/>
    </source>
</evidence>
<keyword evidence="3" id="KW-1185">Reference proteome</keyword>
<gene>
    <name evidence="2" type="ORF">AACH10_16920</name>
</gene>
<dbReference type="Proteomes" id="UP001365405">
    <property type="component" value="Unassembled WGS sequence"/>
</dbReference>
<name>A0ABU9CMW5_9BURK</name>
<organism evidence="2 3">
    <name type="scientific">Pseudaquabacterium inlustre</name>
    <dbReference type="NCBI Taxonomy" id="2984192"/>
    <lineage>
        <taxon>Bacteria</taxon>
        <taxon>Pseudomonadati</taxon>
        <taxon>Pseudomonadota</taxon>
        <taxon>Betaproteobacteria</taxon>
        <taxon>Burkholderiales</taxon>
        <taxon>Sphaerotilaceae</taxon>
        <taxon>Pseudaquabacterium</taxon>
    </lineage>
</organism>
<evidence type="ECO:0000313" key="2">
    <source>
        <dbReference type="EMBL" id="MEK8051937.1"/>
    </source>
</evidence>
<sequence>MMLRLLTAALLATVTATAAQAADTPAKAPKAAPKYLIVDRSSEAVMDKATAEAEWAKQIEAKGAKRLAKLYPLAKWGFISQVEGGFTADKTCVVTARAMLVPRAGKVLQFVPDKTATVFDAKAGADAAACKALGAAKLGEAIDSVLSSLVK</sequence>
<keyword evidence="1" id="KW-0732">Signal</keyword>
<reference evidence="2 3" key="1">
    <citation type="submission" date="2024-04" db="EMBL/GenBank/DDBJ databases">
        <title>Novel species of the genus Ideonella isolated from streams.</title>
        <authorList>
            <person name="Lu H."/>
        </authorList>
    </citation>
    <scope>NUCLEOTIDE SEQUENCE [LARGE SCALE GENOMIC DNA]</scope>
    <source>
        <strain evidence="2 3">DXS22W</strain>
    </source>
</reference>
<feature type="chain" id="PRO_5046906797" description="DUF302 domain-containing protein" evidence="1">
    <location>
        <begin position="22"/>
        <end position="151"/>
    </location>
</feature>
<proteinExistence type="predicted"/>
<feature type="signal peptide" evidence="1">
    <location>
        <begin position="1"/>
        <end position="21"/>
    </location>
</feature>
<protein>
    <recommendedName>
        <fullName evidence="4">DUF302 domain-containing protein</fullName>
    </recommendedName>
</protein>
<accession>A0ABU9CMW5</accession>
<evidence type="ECO:0008006" key="4">
    <source>
        <dbReference type="Google" id="ProtNLM"/>
    </source>
</evidence>
<dbReference type="RefSeq" id="WP_341411632.1">
    <property type="nucleotide sequence ID" value="NZ_JBBUTH010000008.1"/>
</dbReference>
<comment type="caution">
    <text evidence="2">The sequence shown here is derived from an EMBL/GenBank/DDBJ whole genome shotgun (WGS) entry which is preliminary data.</text>
</comment>